<keyword evidence="2" id="KW-1185">Reference proteome</keyword>
<dbReference type="OrthoDB" id="5962291at2759"/>
<protein>
    <submittedName>
        <fullName evidence="1">Uncharacterized protein</fullName>
    </submittedName>
</protein>
<comment type="caution">
    <text evidence="1">The sequence shown here is derived from an EMBL/GenBank/DDBJ whole genome shotgun (WGS) entry which is preliminary data.</text>
</comment>
<evidence type="ECO:0000313" key="1">
    <source>
        <dbReference type="EMBL" id="CAB4033423.1"/>
    </source>
</evidence>
<gene>
    <name evidence="1" type="ORF">PACLA_8A000955</name>
</gene>
<reference evidence="1" key="1">
    <citation type="submission" date="2020-04" db="EMBL/GenBank/DDBJ databases">
        <authorList>
            <person name="Alioto T."/>
            <person name="Alioto T."/>
            <person name="Gomez Garrido J."/>
        </authorList>
    </citation>
    <scope>NUCLEOTIDE SEQUENCE</scope>
    <source>
        <strain evidence="1">A484AB</strain>
    </source>
</reference>
<organism evidence="1 2">
    <name type="scientific">Paramuricea clavata</name>
    <name type="common">Red gorgonian</name>
    <name type="synonym">Violescent sea-whip</name>
    <dbReference type="NCBI Taxonomy" id="317549"/>
    <lineage>
        <taxon>Eukaryota</taxon>
        <taxon>Metazoa</taxon>
        <taxon>Cnidaria</taxon>
        <taxon>Anthozoa</taxon>
        <taxon>Octocorallia</taxon>
        <taxon>Malacalcyonacea</taxon>
        <taxon>Plexauridae</taxon>
        <taxon>Paramuricea</taxon>
    </lineage>
</organism>
<dbReference type="EMBL" id="CACRXK020019232">
    <property type="protein sequence ID" value="CAB4033423.1"/>
    <property type="molecule type" value="Genomic_DNA"/>
</dbReference>
<sequence>LTEKMADSETRNQNVVRSVEQLEESLKDMPTSLKLFSLSMRSLYTDKDVGTATEVDLKFRELRDKTREDAKIYLKIILPLTTKFVSSINAAIPVNRSCEIKLNNNNNTYTDGLNLSSEIKIFNLNKKINDE</sequence>
<proteinExistence type="predicted"/>
<name>A0A6S7L152_PARCT</name>
<feature type="non-terminal residue" evidence="1">
    <location>
        <position position="131"/>
    </location>
</feature>
<dbReference type="Proteomes" id="UP001152795">
    <property type="component" value="Unassembled WGS sequence"/>
</dbReference>
<accession>A0A6S7L152</accession>
<evidence type="ECO:0000313" key="2">
    <source>
        <dbReference type="Proteomes" id="UP001152795"/>
    </source>
</evidence>
<dbReference type="AlphaFoldDB" id="A0A6S7L152"/>